<dbReference type="Proteomes" id="UP001310594">
    <property type="component" value="Unassembled WGS sequence"/>
</dbReference>
<evidence type="ECO:0000256" key="1">
    <source>
        <dbReference type="SAM" id="MobiDB-lite"/>
    </source>
</evidence>
<evidence type="ECO:0000313" key="3">
    <source>
        <dbReference type="EMBL" id="KAK5691930.1"/>
    </source>
</evidence>
<name>A0AAN7W190_9PEZI</name>
<dbReference type="PANTHER" id="PTHR21357">
    <property type="entry name" value="FAM172 FAMILY PROTEIN HOMOLOG CG10038"/>
    <property type="match status" value="1"/>
</dbReference>
<dbReference type="InterPro" id="IPR048263">
    <property type="entry name" value="Arb2"/>
</dbReference>
<evidence type="ECO:0000313" key="4">
    <source>
        <dbReference type="Proteomes" id="UP001310594"/>
    </source>
</evidence>
<dbReference type="AlphaFoldDB" id="A0AAN7W190"/>
<dbReference type="PANTHER" id="PTHR21357:SF4">
    <property type="entry name" value="FAM172 FAMILY PROTEIN HOMOLOG CG10038"/>
    <property type="match status" value="1"/>
</dbReference>
<sequence length="542" mass="59696">MFRRTSDNLPQDPTMPANLQALGFQVNGDNQFVKSGNSSGKPVEFFDFYHTNNERANEVRREAIHECARKEVIAQLGKLGVKQVFMKGEQFLDMRPEGPHVAILATDLDVLKYKKDVVVVVNEHMQDLGIWAYRMLMREPGIDGGSAVGLVKKLQKWNEEKPEMVSIHTAEDAIGKMKMDGTDDEGIASDDNTPGVIIMNPGELLYSHILNRSMSQATWLARGKSSAIGTNYMVHDVHNRVYRHETPEAHVRSVLEYFIPSVTCEDVRLFFVGISQGGEHLLNCLDERLVADPDDFMGASMEVVALIQPTHVPEQLKSQALTTFLATQRARSYVSSEQPLSTLLAVPPSNMGKYVDTYASQVIEPPVNDTHEDSGSEASTSAPIGIAGASIMNETMTDSLEPAFDSPESYRSLQSKISDSYSLPTSVSAMQQSMRSLPSEPSSLERSGELVDRPHADTADAADPQLGTSVSDLVNSTNSLAIDRAASEEDPDQYDYGKDPVSCPTFSAGIEDVSEMIWPAAMDAVLDWFGCLSEYADEREDR</sequence>
<feature type="compositionally biased region" description="Polar residues" evidence="1">
    <location>
        <begin position="423"/>
        <end position="434"/>
    </location>
</feature>
<dbReference type="EMBL" id="JAVRQU010000020">
    <property type="protein sequence ID" value="KAK5691930.1"/>
    <property type="molecule type" value="Genomic_DNA"/>
</dbReference>
<dbReference type="GO" id="GO:0005634">
    <property type="term" value="C:nucleus"/>
    <property type="evidence" value="ECO:0007669"/>
    <property type="project" value="TreeGrafter"/>
</dbReference>
<feature type="domain" description="Arb2" evidence="2">
    <location>
        <begin position="16"/>
        <end position="340"/>
    </location>
</feature>
<dbReference type="GO" id="GO:0031048">
    <property type="term" value="P:regulatory ncRNA-mediated heterochromatin formation"/>
    <property type="evidence" value="ECO:0007669"/>
    <property type="project" value="TreeGrafter"/>
</dbReference>
<feature type="region of interest" description="Disordered" evidence="1">
    <location>
        <begin position="423"/>
        <end position="449"/>
    </location>
</feature>
<reference evidence="3" key="1">
    <citation type="submission" date="2023-08" db="EMBL/GenBank/DDBJ databases">
        <title>Black Yeasts Isolated from many extreme environments.</title>
        <authorList>
            <person name="Coleine C."/>
            <person name="Stajich J.E."/>
            <person name="Selbmann L."/>
        </authorList>
    </citation>
    <scope>NUCLEOTIDE SEQUENCE</scope>
    <source>
        <strain evidence="3">CCFEE 5810</strain>
    </source>
</reference>
<organism evidence="3 4">
    <name type="scientific">Elasticomyces elasticus</name>
    <dbReference type="NCBI Taxonomy" id="574655"/>
    <lineage>
        <taxon>Eukaryota</taxon>
        <taxon>Fungi</taxon>
        <taxon>Dikarya</taxon>
        <taxon>Ascomycota</taxon>
        <taxon>Pezizomycotina</taxon>
        <taxon>Dothideomycetes</taxon>
        <taxon>Dothideomycetidae</taxon>
        <taxon>Mycosphaerellales</taxon>
        <taxon>Teratosphaeriaceae</taxon>
        <taxon>Elasticomyces</taxon>
    </lineage>
</organism>
<dbReference type="InterPro" id="IPR053858">
    <property type="entry name" value="Arb2_dom"/>
</dbReference>
<accession>A0AAN7W190</accession>
<evidence type="ECO:0000259" key="2">
    <source>
        <dbReference type="Pfam" id="PF22749"/>
    </source>
</evidence>
<comment type="caution">
    <text evidence="3">The sequence shown here is derived from an EMBL/GenBank/DDBJ whole genome shotgun (WGS) entry which is preliminary data.</text>
</comment>
<protein>
    <recommendedName>
        <fullName evidence="2">Arb2 domain-containing protein</fullName>
    </recommendedName>
</protein>
<dbReference type="GO" id="GO:0035197">
    <property type="term" value="F:siRNA binding"/>
    <property type="evidence" value="ECO:0007669"/>
    <property type="project" value="TreeGrafter"/>
</dbReference>
<dbReference type="Pfam" id="PF22749">
    <property type="entry name" value="Arb2"/>
    <property type="match status" value="1"/>
</dbReference>
<gene>
    <name evidence="3" type="ORF">LTR97_011101</name>
</gene>
<proteinExistence type="predicted"/>
<feature type="compositionally biased region" description="Low complexity" evidence="1">
    <location>
        <begin position="435"/>
        <end position="445"/>
    </location>
</feature>